<keyword evidence="5" id="KW-0378">Hydrolase</keyword>
<evidence type="ECO:0000256" key="1">
    <source>
        <dbReference type="ARBA" id="ARBA00034221"/>
    </source>
</evidence>
<dbReference type="Gene3D" id="3.60.15.10">
    <property type="entry name" value="Ribonuclease Z/Hydroxyacylglutathione hydrolase-like"/>
    <property type="match status" value="1"/>
</dbReference>
<comment type="caution">
    <text evidence="5">The sequence shown here is derived from an EMBL/GenBank/DDBJ whole genome shotgun (WGS) entry which is preliminary data.</text>
</comment>
<evidence type="ECO:0000259" key="4">
    <source>
        <dbReference type="SMART" id="SM00849"/>
    </source>
</evidence>
<dbReference type="CDD" id="cd07721">
    <property type="entry name" value="yflN-like_MBL-fold"/>
    <property type="match status" value="1"/>
</dbReference>
<dbReference type="Proteomes" id="UP000481087">
    <property type="component" value="Unassembled WGS sequence"/>
</dbReference>
<proteinExistence type="predicted"/>
<dbReference type="PANTHER" id="PTHR42951:SF15">
    <property type="entry name" value="METALLO-BETA-LACTAMASE SUPERFAMILY PROTEIN"/>
    <property type="match status" value="1"/>
</dbReference>
<keyword evidence="6" id="KW-1185">Reference proteome</keyword>
<evidence type="ECO:0000313" key="5">
    <source>
        <dbReference type="EMBL" id="MZQ87233.1"/>
    </source>
</evidence>
<feature type="domain" description="Metallo-beta-lactamase" evidence="4">
    <location>
        <begin position="22"/>
        <end position="231"/>
    </location>
</feature>
<evidence type="ECO:0000256" key="3">
    <source>
        <dbReference type="ARBA" id="ARBA00048505"/>
    </source>
</evidence>
<protein>
    <submittedName>
        <fullName evidence="5">MBL fold metallo-hydrolase</fullName>
    </submittedName>
</protein>
<comment type="catalytic activity">
    <reaction evidence="3">
        <text>3',5'-cyclic UMP + H2O = UMP + H(+)</text>
        <dbReference type="Rhea" id="RHEA:70575"/>
        <dbReference type="ChEBI" id="CHEBI:15377"/>
        <dbReference type="ChEBI" id="CHEBI:15378"/>
        <dbReference type="ChEBI" id="CHEBI:57865"/>
        <dbReference type="ChEBI" id="CHEBI:184387"/>
    </reaction>
    <physiologicalReaction direction="left-to-right" evidence="3">
        <dbReference type="Rhea" id="RHEA:70576"/>
    </physiologicalReaction>
</comment>
<dbReference type="AlphaFoldDB" id="A0A6L8VAC7"/>
<accession>A0A6L8VAC7</accession>
<reference evidence="5 6" key="1">
    <citation type="submission" date="2019-12" db="EMBL/GenBank/DDBJ databases">
        <title>Paenibacillus sp. nov. sp. isolated from soil.</title>
        <authorList>
            <person name="Kim J."/>
            <person name="Jeong S.E."/>
            <person name="Jung H.S."/>
            <person name="Jeon C.O."/>
        </authorList>
    </citation>
    <scope>NUCLEOTIDE SEQUENCE [LARGE SCALE GENOMIC DNA]</scope>
    <source>
        <strain evidence="5 6">5J-6</strain>
    </source>
</reference>
<comment type="function">
    <text evidence="2">Counteracts the endogenous Pycsar antiviral defense system. Phosphodiesterase that enables metal-dependent hydrolysis of host cyclic nucleotide Pycsar defense signals such as cCMP and cUMP.</text>
</comment>
<evidence type="ECO:0000256" key="2">
    <source>
        <dbReference type="ARBA" id="ARBA00034301"/>
    </source>
</evidence>
<dbReference type="SMART" id="SM00849">
    <property type="entry name" value="Lactamase_B"/>
    <property type="match status" value="1"/>
</dbReference>
<name>A0A6L8VAC7_9BACL</name>
<dbReference type="InterPro" id="IPR050855">
    <property type="entry name" value="NDM-1-like"/>
</dbReference>
<dbReference type="InterPro" id="IPR036866">
    <property type="entry name" value="RibonucZ/Hydroxyglut_hydro"/>
</dbReference>
<dbReference type="RefSeq" id="WP_161411858.1">
    <property type="nucleotide sequence ID" value="NZ_WTUZ01000040.1"/>
</dbReference>
<dbReference type="GO" id="GO:0016787">
    <property type="term" value="F:hydrolase activity"/>
    <property type="evidence" value="ECO:0007669"/>
    <property type="project" value="UniProtKB-KW"/>
</dbReference>
<organism evidence="5 6">
    <name type="scientific">Paenibacillus silvestris</name>
    <dbReference type="NCBI Taxonomy" id="2606219"/>
    <lineage>
        <taxon>Bacteria</taxon>
        <taxon>Bacillati</taxon>
        <taxon>Bacillota</taxon>
        <taxon>Bacilli</taxon>
        <taxon>Bacillales</taxon>
        <taxon>Paenibacillaceae</taxon>
        <taxon>Paenibacillus</taxon>
    </lineage>
</organism>
<gene>
    <name evidence="5" type="ORF">GQF01_34470</name>
</gene>
<dbReference type="SUPFAM" id="SSF56281">
    <property type="entry name" value="Metallo-hydrolase/oxidoreductase"/>
    <property type="match status" value="1"/>
</dbReference>
<comment type="catalytic activity">
    <reaction evidence="1">
        <text>3',5'-cyclic CMP + H2O = CMP + H(+)</text>
        <dbReference type="Rhea" id="RHEA:72675"/>
        <dbReference type="ChEBI" id="CHEBI:15377"/>
        <dbReference type="ChEBI" id="CHEBI:15378"/>
        <dbReference type="ChEBI" id="CHEBI:58003"/>
        <dbReference type="ChEBI" id="CHEBI:60377"/>
    </reaction>
    <physiologicalReaction direction="left-to-right" evidence="1">
        <dbReference type="Rhea" id="RHEA:72676"/>
    </physiologicalReaction>
</comment>
<evidence type="ECO:0000313" key="6">
    <source>
        <dbReference type="Proteomes" id="UP000481087"/>
    </source>
</evidence>
<sequence>MQIANGIHMLELEVPIMGRTNVIHPVLLSDNNSAVLIDTGYPGNYPLISQAFDKAHVPLEQLKTIIISHQDIDHIGSLPTFLSEMPGKLTVLASQLEKPYIEGEKMLIKVTPEAIERAVASLPADVSPEWRKAFRTNLENPPKGQVHGILEDGEVLPISGGLQVILTPGHTPGHLSFYHRPSKTLIAADALVVAEGQLLGPIPAYCSDYEQAKHSLKKFASYDIETVICYHGGLFNVNPSARIAELAAEL</sequence>
<dbReference type="EMBL" id="WTUZ01000040">
    <property type="protein sequence ID" value="MZQ87233.1"/>
    <property type="molecule type" value="Genomic_DNA"/>
</dbReference>
<dbReference type="PANTHER" id="PTHR42951">
    <property type="entry name" value="METALLO-BETA-LACTAMASE DOMAIN-CONTAINING"/>
    <property type="match status" value="1"/>
</dbReference>
<dbReference type="InterPro" id="IPR001279">
    <property type="entry name" value="Metallo-B-lactamas"/>
</dbReference>
<dbReference type="Pfam" id="PF00753">
    <property type="entry name" value="Lactamase_B"/>
    <property type="match status" value="1"/>
</dbReference>